<dbReference type="PIRSF" id="PIRSF000137">
    <property type="entry name" value="Alcohol_oxidase"/>
    <property type="match status" value="1"/>
</dbReference>
<name>A0ABR3IRP1_9AGAR</name>
<evidence type="ECO:0000256" key="3">
    <source>
        <dbReference type="ARBA" id="ARBA00022630"/>
    </source>
</evidence>
<dbReference type="Pfam" id="PF05199">
    <property type="entry name" value="GMC_oxred_C"/>
    <property type="match status" value="1"/>
</dbReference>
<dbReference type="PROSITE" id="PS00624">
    <property type="entry name" value="GMC_OXRED_2"/>
    <property type="match status" value="1"/>
</dbReference>
<evidence type="ECO:0000256" key="4">
    <source>
        <dbReference type="ARBA" id="ARBA00022827"/>
    </source>
</evidence>
<dbReference type="Gene3D" id="3.30.560.10">
    <property type="entry name" value="Glucose Oxidase, domain 3"/>
    <property type="match status" value="1"/>
</dbReference>
<comment type="caution">
    <text evidence="6">The sequence shown here is derived from an EMBL/GenBank/DDBJ whole genome shotgun (WGS) entry which is preliminary data.</text>
</comment>
<organism evidence="6 7">
    <name type="scientific">Hohenbuehelia grisea</name>
    <dbReference type="NCBI Taxonomy" id="104357"/>
    <lineage>
        <taxon>Eukaryota</taxon>
        <taxon>Fungi</taxon>
        <taxon>Dikarya</taxon>
        <taxon>Basidiomycota</taxon>
        <taxon>Agaricomycotina</taxon>
        <taxon>Agaricomycetes</taxon>
        <taxon>Agaricomycetidae</taxon>
        <taxon>Agaricales</taxon>
        <taxon>Pleurotineae</taxon>
        <taxon>Pleurotaceae</taxon>
        <taxon>Hohenbuehelia</taxon>
    </lineage>
</organism>
<evidence type="ECO:0000313" key="7">
    <source>
        <dbReference type="Proteomes" id="UP001556367"/>
    </source>
</evidence>
<dbReference type="Proteomes" id="UP001556367">
    <property type="component" value="Unassembled WGS sequence"/>
</dbReference>
<dbReference type="SUPFAM" id="SSF51905">
    <property type="entry name" value="FAD/NAD(P)-binding domain"/>
    <property type="match status" value="1"/>
</dbReference>
<dbReference type="InterPro" id="IPR012132">
    <property type="entry name" value="GMC_OxRdtase"/>
</dbReference>
<dbReference type="PANTHER" id="PTHR11552">
    <property type="entry name" value="GLUCOSE-METHANOL-CHOLINE GMC OXIDOREDUCTASE"/>
    <property type="match status" value="1"/>
</dbReference>
<sequence>MLTDGASLEDGMMYTRGSAEDFDRFASVSGDKGWSWDALQPYIRKNEKWTAPADHHDTRGQFDPRIHSTTGINAVSLPGFPQPISPRIIQTTQELKSEFPLNLDINSGRPLGVSWLQSTIAGSNRSTSSTSYLGPQFIIRPNLHVLLHARVTRLLESKRREFRTVEFLSNGQGSRTRVSATKEVVLSAGSINTPHILMHSGIGDRAELTKFGIKPTVHLPDVGKNLTDQPRLVNSWFVNSTNTFEAYTRNATLSAELLELWKDKHMGPYVDGQGTHLIAMRLPDDTLAMKMHQDPAAGRHTPHIEIATVNGVNPSLTPPTGNFISFVTEVVSPTSRGSIQLQSSDPLDPPLIDPALLKTAFDISAMRFAVKAAFRFLSAPVWQDYIIRPQDALAAAESNNTAMDEYIRTNAGTTCHPVGTAGMSAKDADYGVVDPDLRVKGVTGLRVVDASVFPFVTSAHTQAPVYIVAERAADIIKAAWHE</sequence>
<proteinExistence type="inferred from homology"/>
<dbReference type="InterPro" id="IPR036188">
    <property type="entry name" value="FAD/NAD-bd_sf"/>
</dbReference>
<reference evidence="7" key="1">
    <citation type="submission" date="2024-06" db="EMBL/GenBank/DDBJ databases">
        <title>Multi-omics analyses provide insights into the biosynthesis of the anticancer antibiotic pleurotin in Hohenbuehelia grisea.</title>
        <authorList>
            <person name="Weaver J.A."/>
            <person name="Alberti F."/>
        </authorList>
    </citation>
    <scope>NUCLEOTIDE SEQUENCE [LARGE SCALE GENOMIC DNA]</scope>
    <source>
        <strain evidence="7">T-177</strain>
    </source>
</reference>
<comment type="cofactor">
    <cofactor evidence="1">
        <name>FAD</name>
        <dbReference type="ChEBI" id="CHEBI:57692"/>
    </cofactor>
</comment>
<dbReference type="Gene3D" id="3.50.50.60">
    <property type="entry name" value="FAD/NAD(P)-binding domain"/>
    <property type="match status" value="1"/>
</dbReference>
<dbReference type="SUPFAM" id="SSF54373">
    <property type="entry name" value="FAD-linked reductases, C-terminal domain"/>
    <property type="match status" value="1"/>
</dbReference>
<feature type="domain" description="Glucose-methanol-choline oxidoreductase N-terminal" evidence="5">
    <location>
        <begin position="189"/>
        <end position="203"/>
    </location>
</feature>
<keyword evidence="7" id="KW-1185">Reference proteome</keyword>
<dbReference type="Pfam" id="PF00732">
    <property type="entry name" value="GMC_oxred_N"/>
    <property type="match status" value="1"/>
</dbReference>
<dbReference type="PANTHER" id="PTHR11552:SF147">
    <property type="entry name" value="CHOLINE DEHYDROGENASE, MITOCHONDRIAL"/>
    <property type="match status" value="1"/>
</dbReference>
<keyword evidence="3" id="KW-0285">Flavoprotein</keyword>
<evidence type="ECO:0000256" key="1">
    <source>
        <dbReference type="ARBA" id="ARBA00001974"/>
    </source>
</evidence>
<protein>
    <recommendedName>
        <fullName evidence="5">Glucose-methanol-choline oxidoreductase N-terminal domain-containing protein</fullName>
    </recommendedName>
</protein>
<comment type="similarity">
    <text evidence="2">Belongs to the GMC oxidoreductase family.</text>
</comment>
<dbReference type="EMBL" id="JASNQZ010000015">
    <property type="protein sequence ID" value="KAL0945952.1"/>
    <property type="molecule type" value="Genomic_DNA"/>
</dbReference>
<dbReference type="InterPro" id="IPR000172">
    <property type="entry name" value="GMC_OxRdtase_N"/>
</dbReference>
<evidence type="ECO:0000259" key="5">
    <source>
        <dbReference type="PROSITE" id="PS00624"/>
    </source>
</evidence>
<accession>A0ABR3IRP1</accession>
<evidence type="ECO:0000256" key="2">
    <source>
        <dbReference type="ARBA" id="ARBA00010790"/>
    </source>
</evidence>
<evidence type="ECO:0000313" key="6">
    <source>
        <dbReference type="EMBL" id="KAL0945952.1"/>
    </source>
</evidence>
<keyword evidence="4" id="KW-0274">FAD</keyword>
<gene>
    <name evidence="6" type="ORF">HGRIS_012230</name>
</gene>
<dbReference type="InterPro" id="IPR007867">
    <property type="entry name" value="GMC_OxRtase_C"/>
</dbReference>